<feature type="transmembrane region" description="Helical" evidence="1">
    <location>
        <begin position="35"/>
        <end position="58"/>
    </location>
</feature>
<proteinExistence type="predicted"/>
<name>A0ABQ0KY65_MYCCL</name>
<feature type="transmembrane region" description="Helical" evidence="1">
    <location>
        <begin position="160"/>
        <end position="178"/>
    </location>
</feature>
<keyword evidence="1" id="KW-0812">Transmembrane</keyword>
<keyword evidence="3" id="KW-1185">Reference proteome</keyword>
<keyword evidence="1" id="KW-0472">Membrane</keyword>
<accession>A0ABQ0KY65</accession>
<keyword evidence="1" id="KW-1133">Transmembrane helix</keyword>
<feature type="transmembrane region" description="Helical" evidence="1">
    <location>
        <begin position="70"/>
        <end position="91"/>
    </location>
</feature>
<organism evidence="2 3">
    <name type="scientific">Mycena chlorophos</name>
    <name type="common">Agaric fungus</name>
    <name type="synonym">Agaricus chlorophos</name>
    <dbReference type="NCBI Taxonomy" id="658473"/>
    <lineage>
        <taxon>Eukaryota</taxon>
        <taxon>Fungi</taxon>
        <taxon>Dikarya</taxon>
        <taxon>Basidiomycota</taxon>
        <taxon>Agaricomycotina</taxon>
        <taxon>Agaricomycetes</taxon>
        <taxon>Agaricomycetidae</taxon>
        <taxon>Agaricales</taxon>
        <taxon>Marasmiineae</taxon>
        <taxon>Mycenaceae</taxon>
        <taxon>Mycena</taxon>
    </lineage>
</organism>
<evidence type="ECO:0000313" key="2">
    <source>
        <dbReference type="EMBL" id="GAT43847.1"/>
    </source>
</evidence>
<dbReference type="Proteomes" id="UP000815677">
    <property type="component" value="Unassembled WGS sequence"/>
</dbReference>
<dbReference type="EMBL" id="DF839342">
    <property type="protein sequence ID" value="GAT43847.1"/>
    <property type="molecule type" value="Genomic_DNA"/>
</dbReference>
<sequence length="199" mass="20639">MSEHDSAAANLRTDYRNPDAGFPRRFASLWAQTELLGWLAGFVGLAAGALPSAVEAAIYARKTSPPPISALRLITLGSLSTASAMCLPISLVPGNLLLFDIFGISGLLRRVDAFNTGHAQYSVYNAETLLAAALGAWSMRSVQQKIDLKLAAHGLPAGPARVAGLALGAGGVVLGGIWRDSKAKEVKTPEAGGHHVAAS</sequence>
<evidence type="ECO:0000313" key="3">
    <source>
        <dbReference type="Proteomes" id="UP000815677"/>
    </source>
</evidence>
<protein>
    <submittedName>
        <fullName evidence="2">Uncharacterized protein</fullName>
    </submittedName>
</protein>
<gene>
    <name evidence="2" type="ORF">MCHLO_01512</name>
</gene>
<evidence type="ECO:0000256" key="1">
    <source>
        <dbReference type="SAM" id="Phobius"/>
    </source>
</evidence>
<reference evidence="2" key="1">
    <citation type="submission" date="2014-09" db="EMBL/GenBank/DDBJ databases">
        <title>Genome sequence of the luminous mushroom Mycena chlorophos for searching fungal bioluminescence genes.</title>
        <authorList>
            <person name="Tanaka Y."/>
            <person name="Kasuga D."/>
            <person name="Oba Y."/>
            <person name="Hase S."/>
            <person name="Sato K."/>
            <person name="Oba Y."/>
            <person name="Sakakibara Y."/>
        </authorList>
    </citation>
    <scope>NUCLEOTIDE SEQUENCE</scope>
</reference>